<evidence type="ECO:0000256" key="1">
    <source>
        <dbReference type="SAM" id="MobiDB-lite"/>
    </source>
</evidence>
<protein>
    <submittedName>
        <fullName evidence="3">Uncharacterized protein</fullName>
    </submittedName>
</protein>
<comment type="caution">
    <text evidence="3">The sequence shown here is derived from an EMBL/GenBank/DDBJ whole genome shotgun (WGS) entry which is preliminary data.</text>
</comment>
<keyword evidence="4" id="KW-1185">Reference proteome</keyword>
<feature type="region of interest" description="Disordered" evidence="1">
    <location>
        <begin position="58"/>
        <end position="87"/>
    </location>
</feature>
<evidence type="ECO:0000313" key="3">
    <source>
        <dbReference type="EMBL" id="MBR0800150.1"/>
    </source>
</evidence>
<keyword evidence="2" id="KW-1133">Transmembrane helix</keyword>
<dbReference type="RefSeq" id="WP_212494665.1">
    <property type="nucleotide sequence ID" value="NZ_JAFCJH010000049.1"/>
</dbReference>
<proteinExistence type="predicted"/>
<keyword evidence="2" id="KW-0472">Membrane</keyword>
<gene>
    <name evidence="3" type="ORF">JQ615_32760</name>
</gene>
<organism evidence="3 4">
    <name type="scientific">Bradyrhizobium jicamae</name>
    <dbReference type="NCBI Taxonomy" id="280332"/>
    <lineage>
        <taxon>Bacteria</taxon>
        <taxon>Pseudomonadati</taxon>
        <taxon>Pseudomonadota</taxon>
        <taxon>Alphaproteobacteria</taxon>
        <taxon>Hyphomicrobiales</taxon>
        <taxon>Nitrobacteraceae</taxon>
        <taxon>Bradyrhizobium</taxon>
    </lineage>
</organism>
<evidence type="ECO:0000313" key="4">
    <source>
        <dbReference type="Proteomes" id="UP001315278"/>
    </source>
</evidence>
<dbReference type="EMBL" id="JAFCJH010000049">
    <property type="protein sequence ID" value="MBR0800150.1"/>
    <property type="molecule type" value="Genomic_DNA"/>
</dbReference>
<feature type="transmembrane region" description="Helical" evidence="2">
    <location>
        <begin position="12"/>
        <end position="33"/>
    </location>
</feature>
<evidence type="ECO:0000256" key="2">
    <source>
        <dbReference type="SAM" id="Phobius"/>
    </source>
</evidence>
<reference evidence="4" key="1">
    <citation type="journal article" date="2021" name="ISME J.">
        <title>Evolutionary origin and ecological implication of a unique nif island in free-living Bradyrhizobium lineages.</title>
        <authorList>
            <person name="Tao J."/>
        </authorList>
    </citation>
    <scope>NUCLEOTIDE SEQUENCE [LARGE SCALE GENOMIC DNA]</scope>
    <source>
        <strain evidence="4">SZCCT0434</strain>
    </source>
</reference>
<dbReference type="Proteomes" id="UP001315278">
    <property type="component" value="Unassembled WGS sequence"/>
</dbReference>
<sequence>MAQAFEFPRGNRLAYLGCFAIAAAVIAELPATLSRLPLPVRPSGWIGIPNMGPATRCRKHGSVAGLDPNPADSRPGNPLKVNRFRRI</sequence>
<name>A0ABS5FTH2_9BRAD</name>
<keyword evidence="2" id="KW-0812">Transmembrane</keyword>
<accession>A0ABS5FTH2</accession>